<dbReference type="InterPro" id="IPR001683">
    <property type="entry name" value="PX_dom"/>
</dbReference>
<evidence type="ECO:0000256" key="7">
    <source>
        <dbReference type="ARBA" id="ARBA00022927"/>
    </source>
</evidence>
<dbReference type="GO" id="GO:0005829">
    <property type="term" value="C:cytosol"/>
    <property type="evidence" value="ECO:0007669"/>
    <property type="project" value="GOC"/>
</dbReference>
<dbReference type="InterPro" id="IPR036871">
    <property type="entry name" value="PX_dom_sf"/>
</dbReference>
<dbReference type="SMART" id="SM00312">
    <property type="entry name" value="PX"/>
    <property type="match status" value="1"/>
</dbReference>
<dbReference type="GO" id="GO:0006623">
    <property type="term" value="P:protein targeting to vacuole"/>
    <property type="evidence" value="ECO:0007669"/>
    <property type="project" value="TreeGrafter"/>
</dbReference>
<sequence length="588" mass="64653">MILRQRDFDAPESNPPADTSAATIAAEGLFILSAGEAHVQNTTGANYYSERAVKLLSDTFNFAFNPSWESILSDATSYYAIGDKNIALIYGDYYALQARHTDATIPDGYATAYAAVDPMGSGDTSVNALHRVLATTDLPAAAIERIVNLVSTRPRVSRLEFFIALALAGLAQAGKDVTIEQVAQAAQQNALPEPSIDLTRLSTTTSTLGYNPSPPPALPSFEPRPVPQRTQTYDDPWNTNSIVRRPTAVPDPFAANYNEPPGNPPPGAGTSLLSSGLPTGWWRRQDSAIVTIIPEKQGFLLNRYFVYAVQTERGVVQRRYSEFAWLWDCLIRRYPFRVVPSLPPKRIGPDDQFLEQRRRGLARFLVSILNHPILSQDGLLSTFLTEPHLEIWRKQNSISLEEESLSKRVERLEEMSVPGDCAEKLAAVRKKLPGLVDHWTRISVIVDRLIKRREGAAADLTRLTMTLNSLTEHNTSCTLRGESDDCDLCAGVRTGLGRVAARTGGLGEELDGRSRVLNSTLMEAVKSQRDLYLAFQALFARQDRLGGDTVDKLKKRVETAGAKHILIVNSLEGLQGARLGQNKGTGRG</sequence>
<gene>
    <name evidence="10" type="ORF">RDB_LOCUS55717</name>
</gene>
<dbReference type="PANTHER" id="PTHR47554">
    <property type="entry name" value="SORTING NEXIN MVP1"/>
    <property type="match status" value="1"/>
</dbReference>
<dbReference type="GO" id="GO:0005975">
    <property type="term" value="P:carbohydrate metabolic process"/>
    <property type="evidence" value="ECO:0007669"/>
    <property type="project" value="InterPro"/>
</dbReference>
<dbReference type="Gene3D" id="1.10.238.10">
    <property type="entry name" value="EF-hand"/>
    <property type="match status" value="1"/>
</dbReference>
<name>A0A8H2XBJ3_9AGAM</name>
<dbReference type="InterPro" id="IPR028662">
    <property type="entry name" value="SNX8/Mvp1"/>
</dbReference>
<dbReference type="Pfam" id="PF00787">
    <property type="entry name" value="PX"/>
    <property type="match status" value="1"/>
</dbReference>
<keyword evidence="7" id="KW-0653">Protein transport</keyword>
<accession>A0A8H2XBJ3</accession>
<evidence type="ECO:0000256" key="3">
    <source>
        <dbReference type="ARBA" id="ARBA00010883"/>
    </source>
</evidence>
<dbReference type="PANTHER" id="PTHR47554:SF1">
    <property type="entry name" value="SORTING NEXIN MVP1"/>
    <property type="match status" value="1"/>
</dbReference>
<comment type="caution">
    <text evidence="10">The sequence shown here is derived from an EMBL/GenBank/DDBJ whole genome shotgun (WGS) entry which is preliminary data.</text>
</comment>
<dbReference type="GO" id="GO:0042147">
    <property type="term" value="P:retrograde transport, endosome to Golgi"/>
    <property type="evidence" value="ECO:0007669"/>
    <property type="project" value="InterPro"/>
</dbReference>
<evidence type="ECO:0000256" key="2">
    <source>
        <dbReference type="ARBA" id="ARBA00004496"/>
    </source>
</evidence>
<dbReference type="Gene3D" id="3.30.1520.10">
    <property type="entry name" value="Phox-like domain"/>
    <property type="match status" value="1"/>
</dbReference>
<dbReference type="GO" id="GO:0032266">
    <property type="term" value="F:phosphatidylinositol-3-phosphate binding"/>
    <property type="evidence" value="ECO:0007669"/>
    <property type="project" value="TreeGrafter"/>
</dbReference>
<dbReference type="EMBL" id="CAJMWR010001294">
    <property type="protein sequence ID" value="CAE6421680.1"/>
    <property type="molecule type" value="Genomic_DNA"/>
</dbReference>
<dbReference type="InterPro" id="IPR012341">
    <property type="entry name" value="6hp_glycosidase-like_sf"/>
</dbReference>
<evidence type="ECO:0000256" key="8">
    <source>
        <dbReference type="ARBA" id="ARBA00023136"/>
    </source>
</evidence>
<dbReference type="Proteomes" id="UP000663840">
    <property type="component" value="Unassembled WGS sequence"/>
</dbReference>
<dbReference type="PROSITE" id="PS50195">
    <property type="entry name" value="PX"/>
    <property type="match status" value="1"/>
</dbReference>
<dbReference type="InterPro" id="IPR008928">
    <property type="entry name" value="6-hairpin_glycosidase_sf"/>
</dbReference>
<protein>
    <recommendedName>
        <fullName evidence="4">Sorting nexin MVP1</fullName>
    </recommendedName>
</protein>
<evidence type="ECO:0000256" key="4">
    <source>
        <dbReference type="ARBA" id="ARBA00014268"/>
    </source>
</evidence>
<keyword evidence="6" id="KW-0963">Cytoplasm</keyword>
<dbReference type="GO" id="GO:0005768">
    <property type="term" value="C:endosome"/>
    <property type="evidence" value="ECO:0007669"/>
    <property type="project" value="TreeGrafter"/>
</dbReference>
<evidence type="ECO:0000256" key="1">
    <source>
        <dbReference type="ARBA" id="ARBA00004287"/>
    </source>
</evidence>
<keyword evidence="5" id="KW-0813">Transport</keyword>
<dbReference type="Gene3D" id="1.50.10.10">
    <property type="match status" value="1"/>
</dbReference>
<dbReference type="GO" id="GO:0003824">
    <property type="term" value="F:catalytic activity"/>
    <property type="evidence" value="ECO:0007669"/>
    <property type="project" value="UniProtKB-ARBA"/>
</dbReference>
<evidence type="ECO:0000256" key="5">
    <source>
        <dbReference type="ARBA" id="ARBA00022448"/>
    </source>
</evidence>
<evidence type="ECO:0000259" key="9">
    <source>
        <dbReference type="PROSITE" id="PS50195"/>
    </source>
</evidence>
<dbReference type="Pfam" id="PF19566">
    <property type="entry name" value="Snx8_BAR_dom"/>
    <property type="match status" value="1"/>
</dbReference>
<evidence type="ECO:0000313" key="11">
    <source>
        <dbReference type="Proteomes" id="UP000663840"/>
    </source>
</evidence>
<organism evidence="10 11">
    <name type="scientific">Rhizoctonia solani</name>
    <dbReference type="NCBI Taxonomy" id="456999"/>
    <lineage>
        <taxon>Eukaryota</taxon>
        <taxon>Fungi</taxon>
        <taxon>Dikarya</taxon>
        <taxon>Basidiomycota</taxon>
        <taxon>Agaricomycotina</taxon>
        <taxon>Agaricomycetes</taxon>
        <taxon>Cantharellales</taxon>
        <taxon>Ceratobasidiaceae</taxon>
        <taxon>Rhizoctonia</taxon>
    </lineage>
</organism>
<dbReference type="InterPro" id="IPR045734">
    <property type="entry name" value="Snx8_BAR_dom"/>
</dbReference>
<dbReference type="SUPFAM" id="SSF48208">
    <property type="entry name" value="Six-hairpin glycosidases"/>
    <property type="match status" value="1"/>
</dbReference>
<comment type="subcellular location">
    <subcellularLocation>
        <location evidence="2">Cytoplasm</location>
    </subcellularLocation>
    <subcellularLocation>
        <location evidence="1">Membrane</location>
        <topology evidence="1">Peripheral membrane protein</topology>
        <orientation evidence="1">Cytoplasmic side</orientation>
    </subcellularLocation>
</comment>
<dbReference type="SUPFAM" id="SSF64268">
    <property type="entry name" value="PX domain"/>
    <property type="match status" value="1"/>
</dbReference>
<feature type="domain" description="PX" evidence="9">
    <location>
        <begin position="285"/>
        <end position="390"/>
    </location>
</feature>
<reference evidence="10" key="1">
    <citation type="submission" date="2021-01" db="EMBL/GenBank/DDBJ databases">
        <authorList>
            <person name="Kaushik A."/>
        </authorList>
    </citation>
    <scope>NUCLEOTIDE SEQUENCE</scope>
    <source>
        <strain evidence="10">AG1-1A</strain>
    </source>
</reference>
<dbReference type="AlphaFoldDB" id="A0A8H2XBJ3"/>
<dbReference type="GO" id="GO:0016020">
    <property type="term" value="C:membrane"/>
    <property type="evidence" value="ECO:0007669"/>
    <property type="project" value="UniProtKB-SubCell"/>
</dbReference>
<evidence type="ECO:0000256" key="6">
    <source>
        <dbReference type="ARBA" id="ARBA00022490"/>
    </source>
</evidence>
<proteinExistence type="inferred from homology"/>
<evidence type="ECO:0000313" key="10">
    <source>
        <dbReference type="EMBL" id="CAE6421680.1"/>
    </source>
</evidence>
<keyword evidence="8" id="KW-0472">Membrane</keyword>
<comment type="similarity">
    <text evidence="3">Belongs to the sorting nexin family.</text>
</comment>